<dbReference type="EMBL" id="FOXO01000040">
    <property type="protein sequence ID" value="SFQ39155.1"/>
    <property type="molecule type" value="Genomic_DNA"/>
</dbReference>
<protein>
    <submittedName>
        <fullName evidence="1">Uncharacterized protein</fullName>
    </submittedName>
</protein>
<evidence type="ECO:0000313" key="2">
    <source>
        <dbReference type="Proteomes" id="UP000182624"/>
    </source>
</evidence>
<proteinExistence type="predicted"/>
<gene>
    <name evidence="1" type="ORF">SAMN04487928_14045</name>
</gene>
<keyword evidence="2" id="KW-1185">Reference proteome</keyword>
<dbReference type="Proteomes" id="UP000182624">
    <property type="component" value="Unassembled WGS sequence"/>
</dbReference>
<accession>A0A1I5Y4M4</accession>
<dbReference type="OrthoDB" id="2000926at2"/>
<sequence>MSTNWGAIAPATARKSKDYMKGQPCAKNTIAYCHNIRHLGALSKDMLKQHQCLQKNCKFLEKNEDHPYWNQRYWHKVTKTREKKYKKYLDNYVHAGVKKTTGKLLNVSSSNINSDFGEMLRFFDELEIFHAYLFYKDGSMKMRYVGGFYGSEVAHEEAMKHILQGQGEYLVVAGDEGSLIGYGIENRSKALIEIDLTWGYLYPALSSLVSKDMDLRRKTA</sequence>
<dbReference type="RefSeq" id="WP_074891697.1">
    <property type="nucleotide sequence ID" value="NZ_FOXO01000040.1"/>
</dbReference>
<name>A0A1I5Y4M4_9FIRM</name>
<reference evidence="2" key="1">
    <citation type="submission" date="2016-10" db="EMBL/GenBank/DDBJ databases">
        <authorList>
            <person name="Varghese N."/>
            <person name="Submissions S."/>
        </authorList>
    </citation>
    <scope>NUCLEOTIDE SEQUENCE [LARGE SCALE GENOMIC DNA]</scope>
    <source>
        <strain evidence="2">P18</strain>
    </source>
</reference>
<evidence type="ECO:0000313" key="1">
    <source>
        <dbReference type="EMBL" id="SFQ39155.1"/>
    </source>
</evidence>
<dbReference type="AlphaFoldDB" id="A0A1I5Y4M4"/>
<organism evidence="1 2">
    <name type="scientific">Butyrivibrio proteoclasticus</name>
    <dbReference type="NCBI Taxonomy" id="43305"/>
    <lineage>
        <taxon>Bacteria</taxon>
        <taxon>Bacillati</taxon>
        <taxon>Bacillota</taxon>
        <taxon>Clostridia</taxon>
        <taxon>Lachnospirales</taxon>
        <taxon>Lachnospiraceae</taxon>
        <taxon>Butyrivibrio</taxon>
    </lineage>
</organism>